<dbReference type="InterPro" id="IPR014710">
    <property type="entry name" value="RmlC-like_jellyroll"/>
</dbReference>
<evidence type="ECO:0000313" key="4">
    <source>
        <dbReference type="Proteomes" id="UP001246372"/>
    </source>
</evidence>
<dbReference type="CDD" id="cd02227">
    <property type="entry name" value="cupin_TM1112-like"/>
    <property type="match status" value="1"/>
</dbReference>
<organism evidence="3 4">
    <name type="scientific">Roseateles aquae</name>
    <dbReference type="NCBI Taxonomy" id="3077235"/>
    <lineage>
        <taxon>Bacteria</taxon>
        <taxon>Pseudomonadati</taxon>
        <taxon>Pseudomonadota</taxon>
        <taxon>Betaproteobacteria</taxon>
        <taxon>Burkholderiales</taxon>
        <taxon>Sphaerotilaceae</taxon>
        <taxon>Roseateles</taxon>
    </lineage>
</organism>
<reference evidence="3" key="1">
    <citation type="submission" date="2023-09" db="EMBL/GenBank/DDBJ databases">
        <title>Paucibacter sp. APW11 Genome sequencing and assembly.</title>
        <authorList>
            <person name="Kim I."/>
        </authorList>
    </citation>
    <scope>NUCLEOTIDE SEQUENCE</scope>
    <source>
        <strain evidence="3">APW11</strain>
    </source>
</reference>
<evidence type="ECO:0000313" key="3">
    <source>
        <dbReference type="EMBL" id="MDT9000352.1"/>
    </source>
</evidence>
<accession>A0ABU3PDZ9</accession>
<dbReference type="PANTHER" id="PTHR40943:SF2">
    <property type="entry name" value="(S)-UREIDOGLYCINE AMINOHYDROLASE CUPIN DOMAIN-CONTAINING PROTEIN"/>
    <property type="match status" value="1"/>
</dbReference>
<dbReference type="SUPFAM" id="SSF51182">
    <property type="entry name" value="RmlC-like cupins"/>
    <property type="match status" value="1"/>
</dbReference>
<dbReference type="Gene3D" id="2.60.120.10">
    <property type="entry name" value="Jelly Rolls"/>
    <property type="match status" value="1"/>
</dbReference>
<dbReference type="Proteomes" id="UP001246372">
    <property type="component" value="Unassembled WGS sequence"/>
</dbReference>
<keyword evidence="4" id="KW-1185">Reference proteome</keyword>
<dbReference type="PANTHER" id="PTHR40943">
    <property type="entry name" value="CYTOPLASMIC PROTEIN-RELATED"/>
    <property type="match status" value="1"/>
</dbReference>
<protein>
    <submittedName>
        <fullName evidence="3">Cupin domain-containing protein</fullName>
    </submittedName>
</protein>
<evidence type="ECO:0000256" key="1">
    <source>
        <dbReference type="SAM" id="MobiDB-lite"/>
    </source>
</evidence>
<evidence type="ECO:0000259" key="2">
    <source>
        <dbReference type="Pfam" id="PF05899"/>
    </source>
</evidence>
<sequence>MQATPSPKIQRIGQPAGSPMLDQPRLDRRLQGAPQRQTWTEYEALHEGLSCGVWTCEPGSWRIVFAPRKHEYFYVIEGRLRLHDSSGAITEVCAGQAAVIPAGFEGVFEVLEPVRKHFVVVEPPATGG</sequence>
<dbReference type="Pfam" id="PF05899">
    <property type="entry name" value="Cupin_3"/>
    <property type="match status" value="1"/>
</dbReference>
<dbReference type="InterPro" id="IPR008579">
    <property type="entry name" value="UGlyAH_Cupin_dom"/>
</dbReference>
<feature type="region of interest" description="Disordered" evidence="1">
    <location>
        <begin position="1"/>
        <end position="25"/>
    </location>
</feature>
<comment type="caution">
    <text evidence="3">The sequence shown here is derived from an EMBL/GenBank/DDBJ whole genome shotgun (WGS) entry which is preliminary data.</text>
</comment>
<dbReference type="InterPro" id="IPR011051">
    <property type="entry name" value="RmlC_Cupin_sf"/>
</dbReference>
<gene>
    <name evidence="3" type="ORF">RQP53_13845</name>
</gene>
<proteinExistence type="predicted"/>
<feature type="domain" description="(S)-ureidoglycine aminohydrolase cupin" evidence="2">
    <location>
        <begin position="48"/>
        <end position="118"/>
    </location>
</feature>
<dbReference type="RefSeq" id="WP_315650919.1">
    <property type="nucleotide sequence ID" value="NZ_JAVXZY010000005.1"/>
</dbReference>
<name>A0ABU3PDZ9_9BURK</name>
<dbReference type="EMBL" id="JAVXZY010000005">
    <property type="protein sequence ID" value="MDT9000352.1"/>
    <property type="molecule type" value="Genomic_DNA"/>
</dbReference>